<feature type="domain" description="Zn(2)-C6 fungal-type" evidence="7">
    <location>
        <begin position="17"/>
        <end position="47"/>
    </location>
</feature>
<dbReference type="PROSITE" id="PS50048">
    <property type="entry name" value="ZN2_CY6_FUNGAL_2"/>
    <property type="match status" value="1"/>
</dbReference>
<proteinExistence type="predicted"/>
<evidence type="ECO:0000256" key="2">
    <source>
        <dbReference type="ARBA" id="ARBA00022833"/>
    </source>
</evidence>
<dbReference type="OrthoDB" id="4216928at2759"/>
<dbReference type="Gene3D" id="4.10.240.10">
    <property type="entry name" value="Zn(2)-C6 fungal-type DNA-binding domain"/>
    <property type="match status" value="1"/>
</dbReference>
<dbReference type="AlphaFoldDB" id="A0A1Q8RT73"/>
<evidence type="ECO:0000313" key="9">
    <source>
        <dbReference type="Proteomes" id="UP000186583"/>
    </source>
</evidence>
<keyword evidence="5" id="KW-0539">Nucleus</keyword>
<dbReference type="EMBL" id="MPGH01000091">
    <property type="protein sequence ID" value="OLN87528.1"/>
    <property type="molecule type" value="Genomic_DNA"/>
</dbReference>
<dbReference type="GO" id="GO:0000981">
    <property type="term" value="F:DNA-binding transcription factor activity, RNA polymerase II-specific"/>
    <property type="evidence" value="ECO:0007669"/>
    <property type="project" value="InterPro"/>
</dbReference>
<reference evidence="8 9" key="1">
    <citation type="submission" date="2016-11" db="EMBL/GenBank/DDBJ databases">
        <title>Draft Genome Assembly of Colletotrichum chlorophyti a pathogen of herbaceous plants.</title>
        <authorList>
            <person name="Gan P."/>
            <person name="Narusaka M."/>
            <person name="Tsushima A."/>
            <person name="Narusaka Y."/>
            <person name="Takano Y."/>
            <person name="Shirasu K."/>
        </authorList>
    </citation>
    <scope>NUCLEOTIDE SEQUENCE [LARGE SCALE GENOMIC DNA]</scope>
    <source>
        <strain evidence="8 9">NTL11</strain>
    </source>
</reference>
<dbReference type="CDD" id="cd00067">
    <property type="entry name" value="GAL4"/>
    <property type="match status" value="1"/>
</dbReference>
<dbReference type="SMART" id="SM00066">
    <property type="entry name" value="GAL4"/>
    <property type="match status" value="1"/>
</dbReference>
<gene>
    <name evidence="8" type="ORF">CCHL11_06133</name>
</gene>
<keyword evidence="2" id="KW-0862">Zinc</keyword>
<dbReference type="STRING" id="708187.A0A1Q8RT73"/>
<name>A0A1Q8RT73_9PEZI</name>
<evidence type="ECO:0000256" key="4">
    <source>
        <dbReference type="ARBA" id="ARBA00023163"/>
    </source>
</evidence>
<keyword evidence="1" id="KW-0479">Metal-binding</keyword>
<evidence type="ECO:0000313" key="8">
    <source>
        <dbReference type="EMBL" id="OLN87528.1"/>
    </source>
</evidence>
<evidence type="ECO:0000256" key="3">
    <source>
        <dbReference type="ARBA" id="ARBA00023015"/>
    </source>
</evidence>
<evidence type="ECO:0000256" key="5">
    <source>
        <dbReference type="ARBA" id="ARBA00023242"/>
    </source>
</evidence>
<dbReference type="PANTHER" id="PTHR47660">
    <property type="entry name" value="TRANSCRIPTION FACTOR WITH C2H2 AND ZN(2)-CYS(6) DNA BINDING DOMAIN (EUROFUNG)-RELATED-RELATED"/>
    <property type="match status" value="1"/>
</dbReference>
<dbReference type="GO" id="GO:0008270">
    <property type="term" value="F:zinc ion binding"/>
    <property type="evidence" value="ECO:0007669"/>
    <property type="project" value="InterPro"/>
</dbReference>
<evidence type="ECO:0000259" key="7">
    <source>
        <dbReference type="PROSITE" id="PS50048"/>
    </source>
</evidence>
<dbReference type="SUPFAM" id="SSF57701">
    <property type="entry name" value="Zn2/Cys6 DNA-binding domain"/>
    <property type="match status" value="1"/>
</dbReference>
<organism evidence="8 9">
    <name type="scientific">Colletotrichum chlorophyti</name>
    <dbReference type="NCBI Taxonomy" id="708187"/>
    <lineage>
        <taxon>Eukaryota</taxon>
        <taxon>Fungi</taxon>
        <taxon>Dikarya</taxon>
        <taxon>Ascomycota</taxon>
        <taxon>Pezizomycotina</taxon>
        <taxon>Sordariomycetes</taxon>
        <taxon>Hypocreomycetidae</taxon>
        <taxon>Glomerellales</taxon>
        <taxon>Glomerellaceae</taxon>
        <taxon>Colletotrichum</taxon>
    </lineage>
</organism>
<evidence type="ECO:0000256" key="1">
    <source>
        <dbReference type="ARBA" id="ARBA00022723"/>
    </source>
</evidence>
<keyword evidence="4" id="KW-0804">Transcription</keyword>
<comment type="caution">
    <text evidence="8">The sequence shown here is derived from an EMBL/GenBank/DDBJ whole genome shotgun (WGS) entry which is preliminary data.</text>
</comment>
<dbReference type="InterPro" id="IPR001138">
    <property type="entry name" value="Zn2Cys6_DnaBD"/>
</dbReference>
<dbReference type="InterPro" id="IPR036864">
    <property type="entry name" value="Zn2-C6_fun-type_DNA-bd_sf"/>
</dbReference>
<protein>
    <recommendedName>
        <fullName evidence="7">Zn(2)-C6 fungal-type domain-containing protein</fullName>
    </recommendedName>
</protein>
<evidence type="ECO:0000256" key="6">
    <source>
        <dbReference type="SAM" id="MobiDB-lite"/>
    </source>
</evidence>
<accession>A0A1Q8RT73</accession>
<feature type="region of interest" description="Disordered" evidence="6">
    <location>
        <begin position="49"/>
        <end position="94"/>
    </location>
</feature>
<feature type="compositionally biased region" description="Polar residues" evidence="6">
    <location>
        <begin position="49"/>
        <end position="68"/>
    </location>
</feature>
<dbReference type="Pfam" id="PF00172">
    <property type="entry name" value="Zn_clus"/>
    <property type="match status" value="1"/>
</dbReference>
<dbReference type="PANTHER" id="PTHR47660:SF3">
    <property type="entry name" value="FINGER DOMAIN PROTEIN, PUTATIVE (AFU_ORTHOLOGUE AFUA_4G03310)-RELATED"/>
    <property type="match status" value="1"/>
</dbReference>
<keyword evidence="3" id="KW-0805">Transcription regulation</keyword>
<dbReference type="PROSITE" id="PS00463">
    <property type="entry name" value="ZN2_CY6_FUNGAL_1"/>
    <property type="match status" value="1"/>
</dbReference>
<dbReference type="Proteomes" id="UP000186583">
    <property type="component" value="Unassembled WGS sequence"/>
</dbReference>
<sequence length="433" mass="48846">MSNSFFERANPPPRRKTCVACTKAKRRCDHGQPACLRCSRRKIDCVYQSPPSARSRSQTSCHTPQSLGTPLAHEDPNSTNETAPPAEGEEPYSSTSLIPWSEGFDLLPLSFEAPEDIVLDIGFGELLDPDVLLDGTLSTPSLTTQTDHMLVPQQQQSPVGFLEEIIASRLQYALDEIQKFTASIVLENKTPWIHQQLYRTFMPREMQDAQACCALYMAKNPSNAPAVLRTIQARSHELLASPMPRGRLEILARVHAILLYQIIRLFDGDISLRASAQNTLSSLEPAITALVPFVKWHPEQPVANSAEETPTKDFWQDWIFQESARRTIFFTCFFLIAHQMLVGQQQTSARCEEKYIFCQSWTLSAHLWNAPNVVDFAVAWKEKRHFVITKQCFSEVLRDAAADDVDLFGRILMVGAMGIEEARLWFYNRGGAL</sequence>
<keyword evidence="9" id="KW-1185">Reference proteome</keyword>